<sequence>MFLAVQGNLLFNFKAPLQCCWRAVHLKRNEVYKETVRRAYLDLVKRVHPDADSEEASSERFQQVDEAFKLLQEKFAKSRRNIQENDEEAMEFDIKHTAPQHRQYLSNEGIGIGTPFQRQKQYQQVRAMKAQERVLEHRIEKAAAGEHALMRKGGNYYGKHAIKTKYGVDRVVEDLIQEAMSKGDFNNLKGTGKPLSLAQTQNPYLDFTTHKLNKIMLDNGFTPEWIMLSKDIRESAHKLKQQLRQERSYYGEWPLTQPEQQAAWQKFAQLHVDEVQQLNKLIDKYNLIVPILENQFFRLQLDKLAESVFKEPQLPRNLKRPQPKLESSVTPASERSFMTNFFSIFWA</sequence>
<dbReference type="InterPro" id="IPR001623">
    <property type="entry name" value="DnaJ_domain"/>
</dbReference>
<evidence type="ECO:0000259" key="1">
    <source>
        <dbReference type="PROSITE" id="PS50076"/>
    </source>
</evidence>
<gene>
    <name evidence="2" type="ORF">Dbus_chr2Lg142</name>
</gene>
<protein>
    <submittedName>
        <fullName evidence="2">CG43322</fullName>
    </submittedName>
</protein>
<dbReference type="SMART" id="SM00271">
    <property type="entry name" value="DnaJ"/>
    <property type="match status" value="1"/>
</dbReference>
<dbReference type="OMA" id="EWISLGK"/>
<dbReference type="Proteomes" id="UP000494163">
    <property type="component" value="Chromosome 2L"/>
</dbReference>
<evidence type="ECO:0000313" key="3">
    <source>
        <dbReference type="Proteomes" id="UP000494163"/>
    </source>
</evidence>
<evidence type="ECO:0000313" key="2">
    <source>
        <dbReference type="EMBL" id="ALC38057.1"/>
    </source>
</evidence>
<dbReference type="EMBL" id="CP012523">
    <property type="protein sequence ID" value="ALC38057.1"/>
    <property type="molecule type" value="Genomic_DNA"/>
</dbReference>
<organism evidence="2 3">
    <name type="scientific">Drosophila busckii</name>
    <name type="common">Fruit fly</name>
    <dbReference type="NCBI Taxonomy" id="30019"/>
    <lineage>
        <taxon>Eukaryota</taxon>
        <taxon>Metazoa</taxon>
        <taxon>Ecdysozoa</taxon>
        <taxon>Arthropoda</taxon>
        <taxon>Hexapoda</taxon>
        <taxon>Insecta</taxon>
        <taxon>Pterygota</taxon>
        <taxon>Neoptera</taxon>
        <taxon>Endopterygota</taxon>
        <taxon>Diptera</taxon>
        <taxon>Brachycera</taxon>
        <taxon>Muscomorpha</taxon>
        <taxon>Ephydroidea</taxon>
        <taxon>Drosophilidae</taxon>
        <taxon>Drosophila</taxon>
    </lineage>
</organism>
<dbReference type="OrthoDB" id="1922282at2759"/>
<dbReference type="PANTHER" id="PTHR39158:SF1">
    <property type="entry name" value="DNAJ HOMOLOG SUBFAMILY C MEMBER 28"/>
    <property type="match status" value="1"/>
</dbReference>
<dbReference type="Pfam" id="PF00226">
    <property type="entry name" value="DnaJ"/>
    <property type="match status" value="1"/>
</dbReference>
<keyword evidence="3" id="KW-1185">Reference proteome</keyword>
<dbReference type="PANTHER" id="PTHR39158">
    <property type="entry name" value="OS08G0560600 PROTEIN"/>
    <property type="match status" value="1"/>
</dbReference>
<dbReference type="InterPro" id="IPR052573">
    <property type="entry name" value="DnaJ_C_subfamily_28"/>
</dbReference>
<dbReference type="AlphaFoldDB" id="A0A0M4ENM5"/>
<dbReference type="Pfam" id="PF09350">
    <property type="entry name" value="DJC28_CD"/>
    <property type="match status" value="1"/>
</dbReference>
<dbReference type="CDD" id="cd06257">
    <property type="entry name" value="DnaJ"/>
    <property type="match status" value="1"/>
</dbReference>
<dbReference type="PROSITE" id="PS50076">
    <property type="entry name" value="DNAJ_2"/>
    <property type="match status" value="1"/>
</dbReference>
<dbReference type="InterPro" id="IPR036869">
    <property type="entry name" value="J_dom_sf"/>
</dbReference>
<proteinExistence type="predicted"/>
<dbReference type="Gene3D" id="1.10.287.110">
    <property type="entry name" value="DnaJ domain"/>
    <property type="match status" value="1"/>
</dbReference>
<reference evidence="2 3" key="1">
    <citation type="submission" date="2015-08" db="EMBL/GenBank/DDBJ databases">
        <title>Ancestral chromatin configuration constrains chromatin evolution on differentiating sex chromosomes in Drosophila.</title>
        <authorList>
            <person name="Zhou Q."/>
            <person name="Bachtrog D."/>
        </authorList>
    </citation>
    <scope>NUCLEOTIDE SEQUENCE [LARGE SCALE GENOMIC DNA]</scope>
    <source>
        <tissue evidence="2">Whole larvae</tissue>
    </source>
</reference>
<dbReference type="InterPro" id="IPR018961">
    <property type="entry name" value="DnaJ_homolog_subfam-C_membr-28"/>
</dbReference>
<feature type="domain" description="J" evidence="1">
    <location>
        <begin position="19"/>
        <end position="86"/>
    </location>
</feature>
<dbReference type="SUPFAM" id="SSF46565">
    <property type="entry name" value="Chaperone J-domain"/>
    <property type="match status" value="1"/>
</dbReference>
<accession>A0A0M4ENM5</accession>
<name>A0A0M4ENM5_DROBS</name>